<evidence type="ECO:0000313" key="1">
    <source>
        <dbReference type="EMBL" id="KAG5636879.1"/>
    </source>
</evidence>
<dbReference type="AlphaFoldDB" id="A0A9P7FRA1"/>
<sequence>MRSSPLNPLEHLAIGGSSVASTVGYLTSSHSPVEITSIRSLTLVGSTSTDMDAATRVIQLAGPNIEHFCWHSPNPDPYDDNDDFDNTPYWIFPIRLELLPRLRSLTIIVDSDMTEIISVQYITSIRSLPQNSAIEKLTIIITSTDLDDLESELQKTVIDVSLSNLGINRLLPRLAAINIWVLCDEPHILHTDVGKSQEVWHERWFPLTASAITGLAVHVGIDTLSRLSELLEDIRD</sequence>
<evidence type="ECO:0000313" key="2">
    <source>
        <dbReference type="Proteomes" id="UP000717328"/>
    </source>
</evidence>
<dbReference type="EMBL" id="JABCKI010005883">
    <property type="protein sequence ID" value="KAG5636879.1"/>
    <property type="molecule type" value="Genomic_DNA"/>
</dbReference>
<gene>
    <name evidence="1" type="ORF">H0H81_006541</name>
</gene>
<keyword evidence="2" id="KW-1185">Reference proteome</keyword>
<proteinExistence type="predicted"/>
<comment type="caution">
    <text evidence="1">The sequence shown here is derived from an EMBL/GenBank/DDBJ whole genome shotgun (WGS) entry which is preliminary data.</text>
</comment>
<reference evidence="1" key="2">
    <citation type="submission" date="2021-10" db="EMBL/GenBank/DDBJ databases">
        <title>Phylogenomics reveals ancestral predisposition of the termite-cultivated fungus Termitomyces towards a domesticated lifestyle.</title>
        <authorList>
            <person name="Auxier B."/>
            <person name="Grum-Grzhimaylo A."/>
            <person name="Cardenas M.E."/>
            <person name="Lodge J.D."/>
            <person name="Laessoe T."/>
            <person name="Pedersen O."/>
            <person name="Smith M.E."/>
            <person name="Kuyper T.W."/>
            <person name="Franco-Molano E.A."/>
            <person name="Baroni T.J."/>
            <person name="Aanen D.K."/>
        </authorList>
    </citation>
    <scope>NUCLEOTIDE SEQUENCE</scope>
    <source>
        <strain evidence="1">D49</strain>
    </source>
</reference>
<reference evidence="1" key="1">
    <citation type="submission" date="2021-02" db="EMBL/GenBank/DDBJ databases">
        <authorList>
            <person name="Nieuwenhuis M."/>
            <person name="Van De Peppel L.J.J."/>
        </authorList>
    </citation>
    <scope>NUCLEOTIDE SEQUENCE</scope>
    <source>
        <strain evidence="1">D49</strain>
    </source>
</reference>
<dbReference type="Proteomes" id="UP000717328">
    <property type="component" value="Unassembled WGS sequence"/>
</dbReference>
<name>A0A9P7FRA1_9AGAR</name>
<organism evidence="1 2">
    <name type="scientific">Sphagnurus paluster</name>
    <dbReference type="NCBI Taxonomy" id="117069"/>
    <lineage>
        <taxon>Eukaryota</taxon>
        <taxon>Fungi</taxon>
        <taxon>Dikarya</taxon>
        <taxon>Basidiomycota</taxon>
        <taxon>Agaricomycotina</taxon>
        <taxon>Agaricomycetes</taxon>
        <taxon>Agaricomycetidae</taxon>
        <taxon>Agaricales</taxon>
        <taxon>Tricholomatineae</taxon>
        <taxon>Lyophyllaceae</taxon>
        <taxon>Sphagnurus</taxon>
    </lineage>
</organism>
<accession>A0A9P7FRA1</accession>
<protein>
    <submittedName>
        <fullName evidence="1">Uncharacterized protein</fullName>
    </submittedName>
</protein>